<dbReference type="AlphaFoldDB" id="A0A9W8AGY1"/>
<accession>A0A9W8AGY1</accession>
<organism evidence="2 3">
    <name type="scientific">Tieghemiomyces parasiticus</name>
    <dbReference type="NCBI Taxonomy" id="78921"/>
    <lineage>
        <taxon>Eukaryota</taxon>
        <taxon>Fungi</taxon>
        <taxon>Fungi incertae sedis</taxon>
        <taxon>Zoopagomycota</taxon>
        <taxon>Kickxellomycotina</taxon>
        <taxon>Dimargaritomycetes</taxon>
        <taxon>Dimargaritales</taxon>
        <taxon>Dimargaritaceae</taxon>
        <taxon>Tieghemiomyces</taxon>
    </lineage>
</organism>
<sequence length="337" mass="36609">MVDPSRQRPDVDDDGLDDLLDNVLDDFQAHATKPPGSSAFTDAKKPTPFGPAPASQLSSNAKAASEGPAATAEAWLTDDFEEEFARQLAEGMGSLMGDPSANDKDVKSAIDSLLKGLEGTGLDDLMGASSLPKAPVRADTSARAAPESSPAASSPPPPKPAGESQSFRDKIQSTINKLDSSSEQADTNLSDQNFDSMFGDMMKQMEGMADGGNFEDMVLGLLTQVMTKDVLYEPMKELSVKYPDWLAEQRSKMSAEDLGPYERQYEYVRQIVTFYDAPDYEERTKNEDGQAELLDLMRNMQDCGQPPKELLKEIAPDMEHGSDGMPKLPGMDNCSIM</sequence>
<gene>
    <name evidence="2" type="primary">PEX19_1</name>
    <name evidence="2" type="ORF">IWQ60_003032</name>
</gene>
<reference evidence="2" key="1">
    <citation type="submission" date="2022-07" db="EMBL/GenBank/DDBJ databases">
        <title>Phylogenomic reconstructions and comparative analyses of Kickxellomycotina fungi.</title>
        <authorList>
            <person name="Reynolds N.K."/>
            <person name="Stajich J.E."/>
            <person name="Barry K."/>
            <person name="Grigoriev I.V."/>
            <person name="Crous P."/>
            <person name="Smith M.E."/>
        </authorList>
    </citation>
    <scope>NUCLEOTIDE SEQUENCE</scope>
    <source>
        <strain evidence="2">RSA 861</strain>
    </source>
</reference>
<dbReference type="EMBL" id="JANBPT010000123">
    <property type="protein sequence ID" value="KAJ1927326.1"/>
    <property type="molecule type" value="Genomic_DNA"/>
</dbReference>
<dbReference type="GO" id="GO:0033328">
    <property type="term" value="F:peroxisome membrane targeting sequence binding"/>
    <property type="evidence" value="ECO:0007669"/>
    <property type="project" value="TreeGrafter"/>
</dbReference>
<dbReference type="Gene3D" id="1.20.120.900">
    <property type="entry name" value="Pex19, mPTS binding domain"/>
    <property type="match status" value="1"/>
</dbReference>
<dbReference type="Pfam" id="PF04614">
    <property type="entry name" value="Pex19"/>
    <property type="match status" value="1"/>
</dbReference>
<feature type="region of interest" description="Disordered" evidence="1">
    <location>
        <begin position="29"/>
        <end position="105"/>
    </location>
</feature>
<dbReference type="Proteomes" id="UP001150569">
    <property type="component" value="Unassembled WGS sequence"/>
</dbReference>
<dbReference type="PANTHER" id="PTHR12774:SF2">
    <property type="entry name" value="PEROXISOMAL BIOGENESIS FACTOR 19"/>
    <property type="match status" value="1"/>
</dbReference>
<feature type="region of interest" description="Disordered" evidence="1">
    <location>
        <begin position="317"/>
        <end position="337"/>
    </location>
</feature>
<dbReference type="InterPro" id="IPR038322">
    <property type="entry name" value="Pex19_C_sf"/>
</dbReference>
<dbReference type="GO" id="GO:0045046">
    <property type="term" value="P:protein import into peroxisome membrane"/>
    <property type="evidence" value="ECO:0007669"/>
    <property type="project" value="TreeGrafter"/>
</dbReference>
<feature type="region of interest" description="Disordered" evidence="1">
    <location>
        <begin position="119"/>
        <end position="168"/>
    </location>
</feature>
<protein>
    <submittedName>
        <fullName evidence="2">Peroxisome chaperone and import receptor</fullName>
    </submittedName>
</protein>
<evidence type="ECO:0000256" key="1">
    <source>
        <dbReference type="SAM" id="MobiDB-lite"/>
    </source>
</evidence>
<feature type="compositionally biased region" description="Low complexity" evidence="1">
    <location>
        <begin position="141"/>
        <end position="152"/>
    </location>
</feature>
<dbReference type="OrthoDB" id="21292at2759"/>
<dbReference type="InterPro" id="IPR006708">
    <property type="entry name" value="Pex19"/>
</dbReference>
<comment type="caution">
    <text evidence="2">The sequence shown here is derived from an EMBL/GenBank/DDBJ whole genome shotgun (WGS) entry which is preliminary data.</text>
</comment>
<name>A0A9W8AGY1_9FUNG</name>
<proteinExistence type="predicted"/>
<evidence type="ECO:0000313" key="2">
    <source>
        <dbReference type="EMBL" id="KAJ1927326.1"/>
    </source>
</evidence>
<keyword evidence="3" id="KW-1185">Reference proteome</keyword>
<feature type="compositionally biased region" description="Low complexity" evidence="1">
    <location>
        <begin position="61"/>
        <end position="74"/>
    </location>
</feature>
<dbReference type="PANTHER" id="PTHR12774">
    <property type="entry name" value="PEROXISOMAL BIOGENESIS FACTOR 19"/>
    <property type="match status" value="1"/>
</dbReference>
<evidence type="ECO:0000313" key="3">
    <source>
        <dbReference type="Proteomes" id="UP001150569"/>
    </source>
</evidence>
<keyword evidence="2" id="KW-0675">Receptor</keyword>
<dbReference type="GO" id="GO:0005778">
    <property type="term" value="C:peroxisomal membrane"/>
    <property type="evidence" value="ECO:0007669"/>
    <property type="project" value="TreeGrafter"/>
</dbReference>